<keyword evidence="1" id="KW-0808">Transferase</keyword>
<dbReference type="GO" id="GO:0008168">
    <property type="term" value="F:methyltransferase activity"/>
    <property type="evidence" value="ECO:0007669"/>
    <property type="project" value="UniProtKB-KW"/>
</dbReference>
<accession>A0ABR8Y1G8</accession>
<dbReference type="EMBL" id="JACSPZ010000008">
    <property type="protein sequence ID" value="MBD8038031.1"/>
    <property type="molecule type" value="Genomic_DNA"/>
</dbReference>
<evidence type="ECO:0000313" key="1">
    <source>
        <dbReference type="EMBL" id="MBD8038031.1"/>
    </source>
</evidence>
<dbReference type="Gene3D" id="3.40.50.150">
    <property type="entry name" value="Vaccinia Virus protein VP39"/>
    <property type="match status" value="1"/>
</dbReference>
<proteinExistence type="predicted"/>
<dbReference type="GO" id="GO:0032259">
    <property type="term" value="P:methylation"/>
    <property type="evidence" value="ECO:0007669"/>
    <property type="project" value="UniProtKB-KW"/>
</dbReference>
<dbReference type="InterPro" id="IPR029063">
    <property type="entry name" value="SAM-dependent_MTases_sf"/>
</dbReference>
<dbReference type="RefSeq" id="WP_191701105.1">
    <property type="nucleotide sequence ID" value="NZ_JACSPZ010000008.1"/>
</dbReference>
<dbReference type="CDD" id="cd02440">
    <property type="entry name" value="AdoMet_MTases"/>
    <property type="match status" value="1"/>
</dbReference>
<organism evidence="1 2">
    <name type="scientific">Solibacillus faecavium</name>
    <dbReference type="NCBI Taxonomy" id="2762221"/>
    <lineage>
        <taxon>Bacteria</taxon>
        <taxon>Bacillati</taxon>
        <taxon>Bacillota</taxon>
        <taxon>Bacilli</taxon>
        <taxon>Bacillales</taxon>
        <taxon>Caryophanaceae</taxon>
        <taxon>Solibacillus</taxon>
    </lineage>
</organism>
<protein>
    <submittedName>
        <fullName evidence="1">Class I SAM-dependent methyltransferase</fullName>
    </submittedName>
</protein>
<name>A0ABR8Y1G8_9BACL</name>
<keyword evidence="2" id="KW-1185">Reference proteome</keyword>
<dbReference type="Proteomes" id="UP000619101">
    <property type="component" value="Unassembled WGS sequence"/>
</dbReference>
<sequence>MNEQQYDKLLNIQTAGFQYGFPKLAKYHRYEPTPYSGLEQLFETYEMPLNARFLDIGCGKGRVPIYIYNRFRIPVIGIEMDQKFFAEAEHNAEQYLKKIKKKKAPIQFLNIIAETYEIKKQDNVFFFFNPFSIHVFREFINLLFKSFKLYPRTIDIILYYPSPDYMHFLLEEKMLECYLNIKLRHEKNENERIVVFRLMNE</sequence>
<reference evidence="1 2" key="1">
    <citation type="submission" date="2020-08" db="EMBL/GenBank/DDBJ databases">
        <title>A Genomic Blueprint of the Chicken Gut Microbiome.</title>
        <authorList>
            <person name="Gilroy R."/>
            <person name="Ravi A."/>
            <person name="Getino M."/>
            <person name="Pursley I."/>
            <person name="Horton D.L."/>
            <person name="Alikhan N.-F."/>
            <person name="Baker D."/>
            <person name="Gharbi K."/>
            <person name="Hall N."/>
            <person name="Watson M."/>
            <person name="Adriaenssens E.M."/>
            <person name="Foster-Nyarko E."/>
            <person name="Jarju S."/>
            <person name="Secka A."/>
            <person name="Antonio M."/>
            <person name="Oren A."/>
            <person name="Chaudhuri R."/>
            <person name="La Ragione R.M."/>
            <person name="Hildebrand F."/>
            <person name="Pallen M.J."/>
        </authorList>
    </citation>
    <scope>NUCLEOTIDE SEQUENCE [LARGE SCALE GENOMIC DNA]</scope>
    <source>
        <strain evidence="1 2">A46</strain>
    </source>
</reference>
<dbReference type="SUPFAM" id="SSF53335">
    <property type="entry name" value="S-adenosyl-L-methionine-dependent methyltransferases"/>
    <property type="match status" value="1"/>
</dbReference>
<keyword evidence="1" id="KW-0489">Methyltransferase</keyword>
<evidence type="ECO:0000313" key="2">
    <source>
        <dbReference type="Proteomes" id="UP000619101"/>
    </source>
</evidence>
<gene>
    <name evidence="1" type="ORF">H9635_14860</name>
</gene>
<comment type="caution">
    <text evidence="1">The sequence shown here is derived from an EMBL/GenBank/DDBJ whole genome shotgun (WGS) entry which is preliminary data.</text>
</comment>